<sequence length="310" mass="33460">MTVPAVSVVVATNRGPDNPYLAEALASVCAQTLRDIELVVVDDGGPLPFEARDLPVAPLAARVVRTAGRGPAEARNIGAAQARGTLLAFLDDDDTWDPDRLERHARAMQADPTLSLTYCPMDSVDACGRVINPADQVPVATTADVYRRRTGILLPNTVVRAEAFRAVGGFDGSLRLAEDLDLVLRLADHGRVAMVGDRSLVAYRRHPDNATRRHRELAAAIRDVLARRLRSGGATTRPELHDALVEAQAANDRYAAWSAGRAARAALRDGDLRATGAEIFWALRFAPRAPLQAVIRRVARPRARPAARSA</sequence>
<feature type="domain" description="Glycosyltransferase 2-like" evidence="1">
    <location>
        <begin position="8"/>
        <end position="114"/>
    </location>
</feature>
<comment type="caution">
    <text evidence="2">The sequence shown here is derived from an EMBL/GenBank/DDBJ whole genome shotgun (WGS) entry which is preliminary data.</text>
</comment>
<organism evidence="2 3">
    <name type="scientific">Isoptericola halotolerans</name>
    <dbReference type="NCBI Taxonomy" id="300560"/>
    <lineage>
        <taxon>Bacteria</taxon>
        <taxon>Bacillati</taxon>
        <taxon>Actinomycetota</taxon>
        <taxon>Actinomycetes</taxon>
        <taxon>Micrococcales</taxon>
        <taxon>Promicromonosporaceae</taxon>
        <taxon>Isoptericola</taxon>
    </lineage>
</organism>
<name>A0ABX2A3Y0_9MICO</name>
<protein>
    <submittedName>
        <fullName evidence="2">Glycosyltransferase involved in cell wall biosynthesis</fullName>
    </submittedName>
</protein>
<dbReference type="Proteomes" id="UP000757540">
    <property type="component" value="Unassembled WGS sequence"/>
</dbReference>
<proteinExistence type="predicted"/>
<dbReference type="Gene3D" id="3.90.550.10">
    <property type="entry name" value="Spore Coat Polysaccharide Biosynthesis Protein SpsA, Chain A"/>
    <property type="match status" value="1"/>
</dbReference>
<evidence type="ECO:0000313" key="2">
    <source>
        <dbReference type="EMBL" id="NOV97440.1"/>
    </source>
</evidence>
<dbReference type="Pfam" id="PF00535">
    <property type="entry name" value="Glycos_transf_2"/>
    <property type="match status" value="1"/>
</dbReference>
<evidence type="ECO:0000313" key="3">
    <source>
        <dbReference type="Proteomes" id="UP000757540"/>
    </source>
</evidence>
<reference evidence="2 3" key="1">
    <citation type="submission" date="2020-05" db="EMBL/GenBank/DDBJ databases">
        <title>Genomic Encyclopedia of Type Strains, Phase III (KMG-III): the genomes of soil and plant-associated and newly described type strains.</title>
        <authorList>
            <person name="Whitman W."/>
        </authorList>
    </citation>
    <scope>NUCLEOTIDE SEQUENCE [LARGE SCALE GENOMIC DNA]</scope>
    <source>
        <strain evidence="2 3">KCTC 19046</strain>
    </source>
</reference>
<dbReference type="InterPro" id="IPR029044">
    <property type="entry name" value="Nucleotide-diphossugar_trans"/>
</dbReference>
<dbReference type="PANTHER" id="PTHR22916">
    <property type="entry name" value="GLYCOSYLTRANSFERASE"/>
    <property type="match status" value="1"/>
</dbReference>
<dbReference type="PANTHER" id="PTHR22916:SF3">
    <property type="entry name" value="UDP-GLCNAC:BETAGAL BETA-1,3-N-ACETYLGLUCOSAMINYLTRANSFERASE-LIKE PROTEIN 1"/>
    <property type="match status" value="1"/>
</dbReference>
<dbReference type="SUPFAM" id="SSF53448">
    <property type="entry name" value="Nucleotide-diphospho-sugar transferases"/>
    <property type="match status" value="1"/>
</dbReference>
<dbReference type="InterPro" id="IPR001173">
    <property type="entry name" value="Glyco_trans_2-like"/>
</dbReference>
<evidence type="ECO:0000259" key="1">
    <source>
        <dbReference type="Pfam" id="PF00535"/>
    </source>
</evidence>
<keyword evidence="3" id="KW-1185">Reference proteome</keyword>
<gene>
    <name evidence="2" type="ORF">HDG69_002015</name>
</gene>
<accession>A0ABX2A3Y0</accession>
<dbReference type="RefSeq" id="WP_171783652.1">
    <property type="nucleotide sequence ID" value="NZ_BAAAML010000006.1"/>
</dbReference>
<dbReference type="EMBL" id="JABEZU010000002">
    <property type="protein sequence ID" value="NOV97440.1"/>
    <property type="molecule type" value="Genomic_DNA"/>
</dbReference>